<evidence type="ECO:0000313" key="3">
    <source>
        <dbReference type="Proteomes" id="UP000494040"/>
    </source>
</evidence>
<dbReference type="GO" id="GO:0005634">
    <property type="term" value="C:nucleus"/>
    <property type="evidence" value="ECO:0007669"/>
    <property type="project" value="TreeGrafter"/>
</dbReference>
<keyword evidence="3" id="KW-1185">Reference proteome</keyword>
<dbReference type="InterPro" id="IPR045107">
    <property type="entry name" value="SAC3/GANP/THP3"/>
</dbReference>
<protein>
    <recommendedName>
        <fullName evidence="1">SAC3/GANP/THP3 conserved domain-containing protein</fullName>
    </recommendedName>
</protein>
<dbReference type="InterPro" id="IPR005062">
    <property type="entry name" value="SAC3/GANP/THP3_conserved"/>
</dbReference>
<dbReference type="RefSeq" id="XP_024081143.1">
    <property type="nucleotide sequence ID" value="XM_024225375.1"/>
</dbReference>
<sequence>MKTEDNYIVGMCQDMCPVSEVKMRISKNLVHDLEKSHGELIKCYKRSAAGTDISNPKTLRPPNVLEETVHYLFNNVLMNKSKQFHVVYQFVEDRLRAVRQDLFIQQPSPDKCFPVLEPIVRFYIYSAYRLSESPLEDFDPVLNHNQLLETFKWLLKLYDSWNHISPERFEIEALYSAFNLGEPSSLFRSLTLPSRLRRGIVLTAEQLSISWYLGNYAKICKCLSDLPVLMAALIYAVQQPYIKRHALRVMNSAYSSKVLTVPLSLIKDQLLFNDERDLLSYLFECSLETVNGETKAVKFSKNNAISERLPRRTRLESIDRRLDEQYLPDLLLTTPSL</sequence>
<dbReference type="AlphaFoldDB" id="A0A8I6SFH9"/>
<dbReference type="EnsemblMetazoa" id="XM_024225375.1">
    <property type="protein sequence ID" value="XP_024081143.1"/>
    <property type="gene ID" value="LOC106668360"/>
</dbReference>
<reference evidence="2" key="1">
    <citation type="submission" date="2022-01" db="UniProtKB">
        <authorList>
            <consortium name="EnsemblMetazoa"/>
        </authorList>
    </citation>
    <scope>IDENTIFICATION</scope>
</reference>
<dbReference type="EnsemblMetazoa" id="XM_024225374.1">
    <property type="protein sequence ID" value="XP_024081142.1"/>
    <property type="gene ID" value="LOC106668360"/>
</dbReference>
<dbReference type="Gene3D" id="1.25.40.990">
    <property type="match status" value="1"/>
</dbReference>
<organism evidence="2 3">
    <name type="scientific">Cimex lectularius</name>
    <name type="common">Bed bug</name>
    <name type="synonym">Acanthia lectularia</name>
    <dbReference type="NCBI Taxonomy" id="79782"/>
    <lineage>
        <taxon>Eukaryota</taxon>
        <taxon>Metazoa</taxon>
        <taxon>Ecdysozoa</taxon>
        <taxon>Arthropoda</taxon>
        <taxon>Hexapoda</taxon>
        <taxon>Insecta</taxon>
        <taxon>Pterygota</taxon>
        <taxon>Neoptera</taxon>
        <taxon>Paraneoptera</taxon>
        <taxon>Hemiptera</taxon>
        <taxon>Heteroptera</taxon>
        <taxon>Panheteroptera</taxon>
        <taxon>Cimicomorpha</taxon>
        <taxon>Cimicidae</taxon>
        <taxon>Cimex</taxon>
    </lineage>
</organism>
<dbReference type="GO" id="GO:0005813">
    <property type="term" value="C:centrosome"/>
    <property type="evidence" value="ECO:0007669"/>
    <property type="project" value="TreeGrafter"/>
</dbReference>
<dbReference type="Pfam" id="PF03399">
    <property type="entry name" value="SAC3_GANP"/>
    <property type="match status" value="1"/>
</dbReference>
<dbReference type="GO" id="GO:0051298">
    <property type="term" value="P:centrosome duplication"/>
    <property type="evidence" value="ECO:0007669"/>
    <property type="project" value="TreeGrafter"/>
</dbReference>
<dbReference type="RefSeq" id="XP_024081144.1">
    <property type="nucleotide sequence ID" value="XM_024225376.1"/>
</dbReference>
<proteinExistence type="predicted"/>
<dbReference type="EnsemblMetazoa" id="XM_024225376.1">
    <property type="protein sequence ID" value="XP_024081144.1"/>
    <property type="gene ID" value="LOC106668360"/>
</dbReference>
<accession>A0A8I6SFH9</accession>
<dbReference type="RefSeq" id="XP_024081142.1">
    <property type="nucleotide sequence ID" value="XM_024225374.1"/>
</dbReference>
<evidence type="ECO:0000259" key="1">
    <source>
        <dbReference type="Pfam" id="PF03399"/>
    </source>
</evidence>
<dbReference type="Proteomes" id="UP000494040">
    <property type="component" value="Unassembled WGS sequence"/>
</dbReference>
<dbReference type="PANTHER" id="PTHR12436:SF38">
    <property type="entry name" value="SAC3 DOMAIN-CONTAINING PROTEIN 1"/>
    <property type="match status" value="1"/>
</dbReference>
<name>A0A8I6SFH9_CIMLE</name>
<dbReference type="OrthoDB" id="264795at2759"/>
<dbReference type="GeneID" id="106668360"/>
<dbReference type="PANTHER" id="PTHR12436">
    <property type="entry name" value="80 KDA MCM3-ASSOCIATED PROTEIN"/>
    <property type="match status" value="1"/>
</dbReference>
<dbReference type="GO" id="GO:0005819">
    <property type="term" value="C:spindle"/>
    <property type="evidence" value="ECO:0007669"/>
    <property type="project" value="TreeGrafter"/>
</dbReference>
<feature type="domain" description="SAC3/GANP/THP3 conserved" evidence="1">
    <location>
        <begin position="15"/>
        <end position="289"/>
    </location>
</feature>
<evidence type="ECO:0000313" key="2">
    <source>
        <dbReference type="EnsemblMetazoa" id="XP_024081142.1"/>
    </source>
</evidence>
<dbReference type="GO" id="GO:0051225">
    <property type="term" value="P:spindle assembly"/>
    <property type="evidence" value="ECO:0007669"/>
    <property type="project" value="TreeGrafter"/>
</dbReference>